<feature type="domain" description="Protein arginine N-methyltransferase" evidence="5">
    <location>
        <begin position="79"/>
        <end position="202"/>
    </location>
</feature>
<dbReference type="GO" id="GO:0032259">
    <property type="term" value="P:methylation"/>
    <property type="evidence" value="ECO:0007669"/>
    <property type="project" value="UniProtKB-KW"/>
</dbReference>
<dbReference type="PROSITE" id="PS51678">
    <property type="entry name" value="SAM_MT_PRMT"/>
    <property type="match status" value="1"/>
</dbReference>
<dbReference type="Gene3D" id="2.70.160.11">
    <property type="entry name" value="Hnrnp arginine n-methyltransferase1"/>
    <property type="match status" value="1"/>
</dbReference>
<organism evidence="6 7">
    <name type="scientific">Amblyomma americanum</name>
    <name type="common">Lone star tick</name>
    <dbReference type="NCBI Taxonomy" id="6943"/>
    <lineage>
        <taxon>Eukaryota</taxon>
        <taxon>Metazoa</taxon>
        <taxon>Ecdysozoa</taxon>
        <taxon>Arthropoda</taxon>
        <taxon>Chelicerata</taxon>
        <taxon>Arachnida</taxon>
        <taxon>Acari</taxon>
        <taxon>Parasitiformes</taxon>
        <taxon>Ixodida</taxon>
        <taxon>Ixodoidea</taxon>
        <taxon>Ixodidae</taxon>
        <taxon>Amblyomminae</taxon>
        <taxon>Amblyomma</taxon>
    </lineage>
</organism>
<evidence type="ECO:0000256" key="1">
    <source>
        <dbReference type="ARBA" id="ARBA00022603"/>
    </source>
</evidence>
<comment type="caution">
    <text evidence="6">The sequence shown here is derived from an EMBL/GenBank/DDBJ whole genome shotgun (WGS) entry which is preliminary data.</text>
</comment>
<accession>A0AAQ4DKH9</accession>
<keyword evidence="7" id="KW-1185">Reference proteome</keyword>
<dbReference type="SUPFAM" id="SSF53335">
    <property type="entry name" value="S-adenosyl-L-methionine-dependent methyltransferases"/>
    <property type="match status" value="1"/>
</dbReference>
<gene>
    <name evidence="6" type="ORF">V5799_034422</name>
</gene>
<dbReference type="Gene3D" id="3.40.50.150">
    <property type="entry name" value="Vaccinia Virus protein VP39"/>
    <property type="match status" value="1"/>
</dbReference>
<keyword evidence="3 4" id="KW-0949">S-adenosyl-L-methionine</keyword>
<dbReference type="Pfam" id="PF22528">
    <property type="entry name" value="PRMT_C"/>
    <property type="match status" value="1"/>
</dbReference>
<reference evidence="6 7" key="1">
    <citation type="journal article" date="2023" name="Arcadia Sci">
        <title>De novo assembly of a long-read Amblyomma americanum tick genome.</title>
        <authorList>
            <person name="Chou S."/>
            <person name="Poskanzer K.E."/>
            <person name="Rollins M."/>
            <person name="Thuy-Boun P.S."/>
        </authorList>
    </citation>
    <scope>NUCLEOTIDE SEQUENCE [LARGE SCALE GENOMIC DNA]</scope>
    <source>
        <strain evidence="6">F_SG_1</strain>
        <tissue evidence="6">Salivary glands</tissue>
    </source>
</reference>
<dbReference type="AlphaFoldDB" id="A0AAQ4DKH9"/>
<keyword evidence="1 4" id="KW-0489">Methyltransferase</keyword>
<evidence type="ECO:0000256" key="2">
    <source>
        <dbReference type="ARBA" id="ARBA00022679"/>
    </source>
</evidence>
<evidence type="ECO:0000313" key="6">
    <source>
        <dbReference type="EMBL" id="KAK8762969.1"/>
    </source>
</evidence>
<dbReference type="GO" id="GO:0042054">
    <property type="term" value="F:histone methyltransferase activity"/>
    <property type="evidence" value="ECO:0007669"/>
    <property type="project" value="TreeGrafter"/>
</dbReference>
<protein>
    <recommendedName>
        <fullName evidence="5">Protein arginine N-methyltransferase domain-containing protein</fullName>
    </recommendedName>
</protein>
<dbReference type="EMBL" id="JARKHS020029656">
    <property type="protein sequence ID" value="KAK8762969.1"/>
    <property type="molecule type" value="Genomic_DNA"/>
</dbReference>
<dbReference type="PANTHER" id="PTHR11006">
    <property type="entry name" value="PROTEIN ARGININE N-METHYLTRANSFERASE"/>
    <property type="match status" value="1"/>
</dbReference>
<dbReference type="PANTHER" id="PTHR11006:SF4">
    <property type="entry name" value="PROTEIN ARGININE N-METHYLTRANSFERASE 7"/>
    <property type="match status" value="1"/>
</dbReference>
<evidence type="ECO:0000256" key="4">
    <source>
        <dbReference type="PROSITE-ProRule" id="PRU01015"/>
    </source>
</evidence>
<dbReference type="Proteomes" id="UP001321473">
    <property type="component" value="Unassembled WGS sequence"/>
</dbReference>
<evidence type="ECO:0000256" key="3">
    <source>
        <dbReference type="ARBA" id="ARBA00022691"/>
    </source>
</evidence>
<dbReference type="InterPro" id="IPR029063">
    <property type="entry name" value="SAM-dependent_MTases_sf"/>
</dbReference>
<proteinExistence type="predicted"/>
<sequence>MEERANVLVTEVFDTELIGEGAIETFVHALKELLEPACVVVPHAATMYAQVVHSPFLRSHHTLSSVCMTPELQIKVPQSVQTCAGTSAVHDIQLSQLQESDFLPITEPLPIFRYDFTDAKTMPYEDFTVSVTKATNRGTGHAVLMWWALDMNRSGSIHLTCAPYWVHPSGKSAPWRDHWMQGVYFPPIEVDVDRGQELYLVACRDQYSMWFATSLSDCTEAPPVPKCLCSLHAAFSRSRIGMLNDASRNAKYTAALQK</sequence>
<keyword evidence="2 4" id="KW-0808">Transferase</keyword>
<name>A0AAQ4DKH9_AMBAM</name>
<dbReference type="GO" id="GO:0016274">
    <property type="term" value="F:protein-arginine N-methyltransferase activity"/>
    <property type="evidence" value="ECO:0007669"/>
    <property type="project" value="InterPro"/>
</dbReference>
<dbReference type="InterPro" id="IPR025799">
    <property type="entry name" value="Arg_MeTrfase"/>
</dbReference>
<evidence type="ECO:0000313" key="7">
    <source>
        <dbReference type="Proteomes" id="UP001321473"/>
    </source>
</evidence>
<evidence type="ECO:0000259" key="5">
    <source>
        <dbReference type="Pfam" id="PF22528"/>
    </source>
</evidence>
<dbReference type="InterPro" id="IPR055135">
    <property type="entry name" value="PRMT_dom"/>
</dbReference>
<feature type="non-terminal residue" evidence="6">
    <location>
        <position position="258"/>
    </location>
</feature>